<evidence type="ECO:0000256" key="1">
    <source>
        <dbReference type="ARBA" id="ARBA00022722"/>
    </source>
</evidence>
<evidence type="ECO:0000256" key="3">
    <source>
        <dbReference type="SAM" id="MobiDB-lite"/>
    </source>
</evidence>
<dbReference type="EMBL" id="JAJJMB010013545">
    <property type="protein sequence ID" value="KAI3867593.1"/>
    <property type="molecule type" value="Genomic_DNA"/>
</dbReference>
<comment type="caution">
    <text evidence="5">The sequence shown here is derived from an EMBL/GenBank/DDBJ whole genome shotgun (WGS) entry which is preliminary data.</text>
</comment>
<feature type="region of interest" description="Disordered" evidence="3">
    <location>
        <begin position="236"/>
        <end position="303"/>
    </location>
</feature>
<dbReference type="PANTHER" id="PTHR13620">
    <property type="entry name" value="3-5 EXONUCLEASE"/>
    <property type="match status" value="1"/>
</dbReference>
<dbReference type="PANTHER" id="PTHR13620:SF105">
    <property type="entry name" value="OS01G0737700 PROTEIN"/>
    <property type="match status" value="1"/>
</dbReference>
<dbReference type="GO" id="GO:0005737">
    <property type="term" value="C:cytoplasm"/>
    <property type="evidence" value="ECO:0007669"/>
    <property type="project" value="TreeGrafter"/>
</dbReference>
<keyword evidence="2" id="KW-0378">Hydrolase</keyword>
<name>A0AAD4S8N6_9MAGN</name>
<dbReference type="SMART" id="SM00474">
    <property type="entry name" value="35EXOc"/>
    <property type="match status" value="1"/>
</dbReference>
<dbReference type="Gene3D" id="3.30.420.10">
    <property type="entry name" value="Ribonuclease H-like superfamily/Ribonuclease H"/>
    <property type="match status" value="1"/>
</dbReference>
<keyword evidence="1" id="KW-0540">Nuclease</keyword>
<protein>
    <recommendedName>
        <fullName evidence="4">3'-5' exonuclease domain-containing protein</fullName>
    </recommendedName>
</protein>
<feature type="domain" description="3'-5' exonuclease" evidence="4">
    <location>
        <begin position="50"/>
        <end position="232"/>
    </location>
</feature>
<accession>A0AAD4S8N6</accession>
<sequence>MNNNAYVNSTNGERYTDTDIIVIDKETESHHTYDVRFNTDVIRTIVTDTASIVDEWIHGVYKSFSDKLKDGNNLIVGLDIEWVRLREDNQNQRNRIAVLQLCSGNQCLIFQFFGCDKIPESLINFVNDGRIIFVGSGIDQDARKLWVDYGLNVAISEELGGLADYTLGRSDCYRSGLKSLMYKVFGEVLHKPRGITLSRWDYEFLKDEQVLYACIDAYASYLLGMELMPRREIVNKDGPKEDLKKTPQQTNQGQGPKAPNQGQGARAPNQVQGAKAPSQGQGARPRYSESRRIRKPTLWDFIV</sequence>
<keyword evidence="6" id="KW-1185">Reference proteome</keyword>
<dbReference type="GO" id="GO:0003676">
    <property type="term" value="F:nucleic acid binding"/>
    <property type="evidence" value="ECO:0007669"/>
    <property type="project" value="InterPro"/>
</dbReference>
<proteinExistence type="predicted"/>
<evidence type="ECO:0000256" key="2">
    <source>
        <dbReference type="ARBA" id="ARBA00022801"/>
    </source>
</evidence>
<dbReference type="GO" id="GO:0008408">
    <property type="term" value="F:3'-5' exonuclease activity"/>
    <property type="evidence" value="ECO:0007669"/>
    <property type="project" value="InterPro"/>
</dbReference>
<dbReference type="InterPro" id="IPR012337">
    <property type="entry name" value="RNaseH-like_sf"/>
</dbReference>
<dbReference type="Pfam" id="PF01612">
    <property type="entry name" value="DNA_pol_A_exo1"/>
    <property type="match status" value="1"/>
</dbReference>
<evidence type="ECO:0000313" key="6">
    <source>
        <dbReference type="Proteomes" id="UP001202328"/>
    </source>
</evidence>
<reference evidence="5" key="1">
    <citation type="submission" date="2022-04" db="EMBL/GenBank/DDBJ databases">
        <title>A functionally conserved STORR gene fusion in Papaver species that diverged 16.8 million years ago.</title>
        <authorList>
            <person name="Catania T."/>
        </authorList>
    </citation>
    <scope>NUCLEOTIDE SEQUENCE</scope>
    <source>
        <strain evidence="5">S-188037</strain>
    </source>
</reference>
<dbReference type="InterPro" id="IPR051132">
    <property type="entry name" value="3-5_Exonuclease_domain"/>
</dbReference>
<dbReference type="AlphaFoldDB" id="A0AAD4S8N6"/>
<dbReference type="CDD" id="cd06141">
    <property type="entry name" value="WRN_exo"/>
    <property type="match status" value="1"/>
</dbReference>
<evidence type="ECO:0000259" key="4">
    <source>
        <dbReference type="SMART" id="SM00474"/>
    </source>
</evidence>
<dbReference type="GO" id="GO:0005634">
    <property type="term" value="C:nucleus"/>
    <property type="evidence" value="ECO:0007669"/>
    <property type="project" value="TreeGrafter"/>
</dbReference>
<dbReference type="InterPro" id="IPR036397">
    <property type="entry name" value="RNaseH_sf"/>
</dbReference>
<organism evidence="5 6">
    <name type="scientific">Papaver atlanticum</name>
    <dbReference type="NCBI Taxonomy" id="357466"/>
    <lineage>
        <taxon>Eukaryota</taxon>
        <taxon>Viridiplantae</taxon>
        <taxon>Streptophyta</taxon>
        <taxon>Embryophyta</taxon>
        <taxon>Tracheophyta</taxon>
        <taxon>Spermatophyta</taxon>
        <taxon>Magnoliopsida</taxon>
        <taxon>Ranunculales</taxon>
        <taxon>Papaveraceae</taxon>
        <taxon>Papaveroideae</taxon>
        <taxon>Papaver</taxon>
    </lineage>
</organism>
<feature type="compositionally biased region" description="Basic and acidic residues" evidence="3">
    <location>
        <begin position="236"/>
        <end position="245"/>
    </location>
</feature>
<dbReference type="SUPFAM" id="SSF53098">
    <property type="entry name" value="Ribonuclease H-like"/>
    <property type="match status" value="1"/>
</dbReference>
<evidence type="ECO:0000313" key="5">
    <source>
        <dbReference type="EMBL" id="KAI3867593.1"/>
    </source>
</evidence>
<dbReference type="InterPro" id="IPR002562">
    <property type="entry name" value="3'-5'_exonuclease_dom"/>
</dbReference>
<gene>
    <name evidence="5" type="ORF">MKW98_005970</name>
</gene>
<dbReference type="GO" id="GO:0006139">
    <property type="term" value="P:nucleobase-containing compound metabolic process"/>
    <property type="evidence" value="ECO:0007669"/>
    <property type="project" value="InterPro"/>
</dbReference>
<dbReference type="Proteomes" id="UP001202328">
    <property type="component" value="Unassembled WGS sequence"/>
</dbReference>